<dbReference type="AlphaFoldDB" id="A0A7G2CP25"/>
<protein>
    <submittedName>
        <fullName evidence="2">Uncharacterized protein</fullName>
    </submittedName>
</protein>
<feature type="coiled-coil region" evidence="1">
    <location>
        <begin position="211"/>
        <end position="264"/>
    </location>
</feature>
<evidence type="ECO:0000313" key="3">
    <source>
        <dbReference type="Proteomes" id="UP000515908"/>
    </source>
</evidence>
<evidence type="ECO:0000256" key="1">
    <source>
        <dbReference type="SAM" id="Coils"/>
    </source>
</evidence>
<gene>
    <name evidence="2" type="ORF">ADEAN_000744600</name>
</gene>
<name>A0A7G2CP25_9TRYP</name>
<sequence length="265" mass="29529">MFRLNIVFVLLLLLSTVRSPILSLLFSIFLSTHSALSLSLIKETTLMSEVNTTSSPNVLYSTLAEAKSGGDASLKPIPAYDLYKTAREEELTVYRGVCRVMAMRRRDAPTKAVKRLLEDLQEELCIPAERAELEWETAMNDEVIEGIHKSGVLARRENFYDGVEDVPIEKVVAHAKDDGRTMFTTKAFKTEDATNAAAAAAGRALNKKKKNTAALASINTIEEEVKKAARELLFSKDVDVAQKKSLLEQKKQELLQLKDELLLNE</sequence>
<keyword evidence="3" id="KW-1185">Reference proteome</keyword>
<organism evidence="2 3">
    <name type="scientific">Angomonas deanei</name>
    <dbReference type="NCBI Taxonomy" id="59799"/>
    <lineage>
        <taxon>Eukaryota</taxon>
        <taxon>Discoba</taxon>
        <taxon>Euglenozoa</taxon>
        <taxon>Kinetoplastea</taxon>
        <taxon>Metakinetoplastina</taxon>
        <taxon>Trypanosomatida</taxon>
        <taxon>Trypanosomatidae</taxon>
        <taxon>Strigomonadinae</taxon>
        <taxon>Angomonas</taxon>
    </lineage>
</organism>
<dbReference type="OrthoDB" id="272087at2759"/>
<accession>A0A7G2CP25</accession>
<dbReference type="Gene3D" id="1.10.1240.40">
    <property type="entry name" value="ENT domain"/>
    <property type="match status" value="1"/>
</dbReference>
<evidence type="ECO:0000313" key="2">
    <source>
        <dbReference type="EMBL" id="CAD2219932.1"/>
    </source>
</evidence>
<keyword evidence="1" id="KW-0175">Coiled coil</keyword>
<dbReference type="VEuPathDB" id="TriTrypDB:ADEAN_000744600"/>
<dbReference type="EMBL" id="LR877159">
    <property type="protein sequence ID" value="CAD2219932.1"/>
    <property type="molecule type" value="Genomic_DNA"/>
</dbReference>
<dbReference type="InterPro" id="IPR036142">
    <property type="entry name" value="ENT_dom-like_sf"/>
</dbReference>
<proteinExistence type="predicted"/>
<dbReference type="Proteomes" id="UP000515908">
    <property type="component" value="Chromosome 15"/>
</dbReference>
<reference evidence="2 3" key="1">
    <citation type="submission" date="2020-08" db="EMBL/GenBank/DDBJ databases">
        <authorList>
            <person name="Newling K."/>
            <person name="Davey J."/>
            <person name="Forrester S."/>
        </authorList>
    </citation>
    <scope>NUCLEOTIDE SEQUENCE [LARGE SCALE GENOMIC DNA]</scope>
    <source>
        <strain evidence="3">Crithidia deanei Carvalho (ATCC PRA-265)</strain>
    </source>
</reference>